<name>A0A134AGX7_9FIRM</name>
<organism evidence="1 2">
    <name type="scientific">Aedoeadaptatus coxii</name>
    <dbReference type="NCBI Taxonomy" id="755172"/>
    <lineage>
        <taxon>Bacteria</taxon>
        <taxon>Bacillati</taxon>
        <taxon>Bacillota</taxon>
        <taxon>Tissierellia</taxon>
        <taxon>Tissierellales</taxon>
        <taxon>Peptoniphilaceae</taxon>
        <taxon>Aedoeadaptatus</taxon>
    </lineage>
</organism>
<sequence>MMPESKRLQRVLELVEPVDCIGDIGCDHGYISYALLEEHLAKKVIASDISAPSLEKARSLLSSRFPQESFSLRVGDGLKPMKVGEMNAAIIMGMGGRLIADILQRDPDKAAALEYLILQPMQGAEDLFDYLNASGFALLQSDLVEERGKFYPVLLVKKGDGSTIGWKSFAQRVDFIPMAEKELERLRGVRRAVEKSGRADVIEKAQDDVKVWEDYLEYSRTHQ</sequence>
<dbReference type="CDD" id="cd02440">
    <property type="entry name" value="AdoMet_MTases"/>
    <property type="match status" value="1"/>
</dbReference>
<dbReference type="AlphaFoldDB" id="A0A134AGX7"/>
<dbReference type="PATRIC" id="fig|755172.3.peg.672"/>
<comment type="caution">
    <text evidence="1">The sequence shown here is derived from an EMBL/GenBank/DDBJ whole genome shotgun (WGS) entry which is preliminary data.</text>
</comment>
<accession>A0A134AGX7</accession>
<dbReference type="EMBL" id="LSDG01000023">
    <property type="protein sequence ID" value="KXB66976.1"/>
    <property type="molecule type" value="Genomic_DNA"/>
</dbReference>
<dbReference type="RefSeq" id="WP_068367305.1">
    <property type="nucleotide sequence ID" value="NZ_CAMYBE010000002.1"/>
</dbReference>
<dbReference type="OrthoDB" id="5881184at2"/>
<dbReference type="InterPro" id="IPR029063">
    <property type="entry name" value="SAM-dependent_MTases_sf"/>
</dbReference>
<dbReference type="PANTHER" id="PTHR38451:SF1">
    <property type="entry name" value="TRNA (ADENINE(22)-N(1))-METHYLTRANSFERASE"/>
    <property type="match status" value="1"/>
</dbReference>
<dbReference type="Gene3D" id="3.40.50.150">
    <property type="entry name" value="Vaccinia Virus protein VP39"/>
    <property type="match status" value="1"/>
</dbReference>
<gene>
    <name evidence="1" type="ORF">HMPREF1863_00702</name>
</gene>
<dbReference type="STRING" id="755172.HMPREF1863_00702"/>
<proteinExistence type="predicted"/>
<reference evidence="2" key="1">
    <citation type="submission" date="2016-01" db="EMBL/GenBank/DDBJ databases">
        <authorList>
            <person name="Mitreva M."/>
            <person name="Pepin K.H."/>
            <person name="Mihindukulasuriya K.A."/>
            <person name="Fulton R."/>
            <person name="Fronick C."/>
            <person name="O'Laughlin M."/>
            <person name="Miner T."/>
            <person name="Herter B."/>
            <person name="Rosa B.A."/>
            <person name="Cordes M."/>
            <person name="Tomlinson C."/>
            <person name="Wollam A."/>
            <person name="Palsikar V.B."/>
            <person name="Mardis E.R."/>
            <person name="Wilson R.K."/>
        </authorList>
    </citation>
    <scope>NUCLEOTIDE SEQUENCE [LARGE SCALE GENOMIC DNA]</scope>
    <source>
        <strain evidence="2">DNF00729</strain>
    </source>
</reference>
<dbReference type="Proteomes" id="UP000070442">
    <property type="component" value="Unassembled WGS sequence"/>
</dbReference>
<dbReference type="PANTHER" id="PTHR38451">
    <property type="entry name" value="TRNA (ADENINE(22)-N(1))-METHYLTRANSFERASE"/>
    <property type="match status" value="1"/>
</dbReference>
<evidence type="ECO:0008006" key="3">
    <source>
        <dbReference type="Google" id="ProtNLM"/>
    </source>
</evidence>
<dbReference type="Pfam" id="PF12847">
    <property type="entry name" value="Methyltransf_18"/>
    <property type="match status" value="1"/>
</dbReference>
<evidence type="ECO:0000313" key="1">
    <source>
        <dbReference type="EMBL" id="KXB66976.1"/>
    </source>
</evidence>
<dbReference type="SUPFAM" id="SSF53335">
    <property type="entry name" value="S-adenosyl-L-methionine-dependent methyltransferases"/>
    <property type="match status" value="1"/>
</dbReference>
<evidence type="ECO:0000313" key="2">
    <source>
        <dbReference type="Proteomes" id="UP000070442"/>
    </source>
</evidence>
<protein>
    <recommendedName>
        <fullName evidence="3">SAM-dependent methyltransferase</fullName>
    </recommendedName>
</protein>
<keyword evidence="2" id="KW-1185">Reference proteome</keyword>